<dbReference type="InterPro" id="IPR000390">
    <property type="entry name" value="Small_drug/metabolite_transptr"/>
</dbReference>
<dbReference type="SUPFAM" id="SSF103481">
    <property type="entry name" value="Multidrug resistance efflux transporter EmrE"/>
    <property type="match status" value="1"/>
</dbReference>
<evidence type="ECO:0000256" key="1">
    <source>
        <dbReference type="ARBA" id="ARBA00004651"/>
    </source>
</evidence>
<dbReference type="PANTHER" id="PTHR30561">
    <property type="entry name" value="SMR FAMILY PROTON-DEPENDENT DRUG EFFLUX TRANSPORTER SUGE"/>
    <property type="match status" value="1"/>
</dbReference>
<keyword evidence="12" id="KW-1185">Reference proteome</keyword>
<evidence type="ECO:0000256" key="3">
    <source>
        <dbReference type="ARBA" id="ARBA00022475"/>
    </source>
</evidence>
<reference evidence="10 12" key="1">
    <citation type="submission" date="2015-05" db="EMBL/GenBank/DDBJ databases">
        <title>Comparison of genome.</title>
        <authorList>
            <person name="Zheng Z."/>
            <person name="Sun M."/>
        </authorList>
    </citation>
    <scope>NUCLEOTIDE SEQUENCE [LARGE SCALE GENOMIC DNA]</scope>
    <source>
        <strain evidence="10 12">G25-74</strain>
    </source>
</reference>
<dbReference type="EMBL" id="LGPB01000022">
    <property type="protein sequence ID" value="KRG16916.1"/>
    <property type="molecule type" value="Genomic_DNA"/>
</dbReference>
<comment type="similarity">
    <text evidence="7">Belongs to the drug/metabolite transporter (DMT) superfamily. Small multidrug resistance (SMR) (TC 2.A.7.1) family.</text>
</comment>
<dbReference type="GO" id="GO:0022857">
    <property type="term" value="F:transmembrane transporter activity"/>
    <property type="evidence" value="ECO:0007669"/>
    <property type="project" value="InterPro"/>
</dbReference>
<organism evidence="9 11">
    <name type="scientific">Lederbergia galactosidilytica</name>
    <dbReference type="NCBI Taxonomy" id="217031"/>
    <lineage>
        <taxon>Bacteria</taxon>
        <taxon>Bacillati</taxon>
        <taxon>Bacillota</taxon>
        <taxon>Bacilli</taxon>
        <taxon>Bacillales</taxon>
        <taxon>Bacillaceae</taxon>
        <taxon>Lederbergia</taxon>
    </lineage>
</organism>
<dbReference type="Proteomes" id="UP000077881">
    <property type="component" value="Unassembled WGS sequence"/>
</dbReference>
<evidence type="ECO:0000256" key="4">
    <source>
        <dbReference type="ARBA" id="ARBA00022692"/>
    </source>
</evidence>
<feature type="transmembrane region" description="Helical" evidence="8">
    <location>
        <begin position="35"/>
        <end position="53"/>
    </location>
</feature>
<dbReference type="InterPro" id="IPR045324">
    <property type="entry name" value="Small_multidrug_res"/>
</dbReference>
<dbReference type="Pfam" id="PF00893">
    <property type="entry name" value="Multi_Drug_Res"/>
    <property type="match status" value="1"/>
</dbReference>
<sequence length="104" mass="11208">MGWIYVILAATSEIIGTMGLKMYSQKKTWKSGSLYLGGFGASFVFLYAAFSYLQVSIAYAVWIGIGTAGAVLVNMIFFDEPRNRARLISVGLIVIGVTGLKAVS</sequence>
<evidence type="ECO:0000256" key="6">
    <source>
        <dbReference type="ARBA" id="ARBA00023136"/>
    </source>
</evidence>
<keyword evidence="5 8" id="KW-1133">Transmembrane helix</keyword>
<proteinExistence type="inferred from homology"/>
<evidence type="ECO:0000256" key="7">
    <source>
        <dbReference type="RuleBase" id="RU003942"/>
    </source>
</evidence>
<evidence type="ECO:0000313" key="9">
    <source>
        <dbReference type="EMBL" id="KRG16916.1"/>
    </source>
</evidence>
<keyword evidence="2" id="KW-0813">Transport</keyword>
<name>A0A0Q9YIR5_9BACI</name>
<dbReference type="GO" id="GO:0005886">
    <property type="term" value="C:plasma membrane"/>
    <property type="evidence" value="ECO:0007669"/>
    <property type="project" value="UniProtKB-SubCell"/>
</dbReference>
<accession>A0A0Q9YIR5</accession>
<gene>
    <name evidence="10" type="ORF">ABB05_14335</name>
    <name evidence="9" type="ORF">ACA29_02305</name>
</gene>
<dbReference type="RefSeq" id="WP_057984569.1">
    <property type="nucleotide sequence ID" value="NZ_LDJR01000054.1"/>
</dbReference>
<dbReference type="OrthoDB" id="21828at2"/>
<comment type="subcellular location">
    <subcellularLocation>
        <location evidence="1 7">Cell membrane</location>
        <topology evidence="1 7">Multi-pass membrane protein</topology>
    </subcellularLocation>
</comment>
<keyword evidence="3" id="KW-1003">Cell membrane</keyword>
<dbReference type="AlphaFoldDB" id="A0A0Q9YIR5"/>
<dbReference type="InterPro" id="IPR037185">
    <property type="entry name" value="EmrE-like"/>
</dbReference>
<evidence type="ECO:0000313" key="11">
    <source>
        <dbReference type="Proteomes" id="UP000053881"/>
    </source>
</evidence>
<evidence type="ECO:0000256" key="8">
    <source>
        <dbReference type="SAM" id="Phobius"/>
    </source>
</evidence>
<keyword evidence="4 7" id="KW-0812">Transmembrane</keyword>
<feature type="transmembrane region" description="Helical" evidence="8">
    <location>
        <begin position="59"/>
        <end position="78"/>
    </location>
</feature>
<protein>
    <submittedName>
        <fullName evidence="9">Multidrug resistance protein SMR</fullName>
    </submittedName>
</protein>
<evidence type="ECO:0000256" key="5">
    <source>
        <dbReference type="ARBA" id="ARBA00022989"/>
    </source>
</evidence>
<evidence type="ECO:0000313" key="12">
    <source>
        <dbReference type="Proteomes" id="UP000077881"/>
    </source>
</evidence>
<dbReference type="STRING" id="217031.ABB05_14335"/>
<dbReference type="EMBL" id="LDJR01000054">
    <property type="protein sequence ID" value="OAK69137.1"/>
    <property type="molecule type" value="Genomic_DNA"/>
</dbReference>
<dbReference type="Gene3D" id="1.10.3730.20">
    <property type="match status" value="1"/>
</dbReference>
<keyword evidence="6 8" id="KW-0472">Membrane</keyword>
<dbReference type="PATRIC" id="fig|217031.4.peg.788"/>
<evidence type="ECO:0000256" key="2">
    <source>
        <dbReference type="ARBA" id="ARBA00022448"/>
    </source>
</evidence>
<evidence type="ECO:0000313" key="10">
    <source>
        <dbReference type="EMBL" id="OAK69137.1"/>
    </source>
</evidence>
<comment type="caution">
    <text evidence="9">The sequence shown here is derived from an EMBL/GenBank/DDBJ whole genome shotgun (WGS) entry which is preliminary data.</text>
</comment>
<dbReference type="Proteomes" id="UP000053881">
    <property type="component" value="Unassembled WGS sequence"/>
</dbReference>
<dbReference type="PANTHER" id="PTHR30561:SF0">
    <property type="entry name" value="GUANIDINIUM EXPORTER"/>
    <property type="match status" value="1"/>
</dbReference>
<reference evidence="9 11" key="2">
    <citation type="submission" date="2015-06" db="EMBL/GenBank/DDBJ databases">
        <title>Genome sequencing project of Bacillus galactosidilyticus PL133.</title>
        <authorList>
            <person name="Gaiero J."/>
            <person name="Nicol R."/>
            <person name="Habash M."/>
        </authorList>
    </citation>
    <scope>NUCLEOTIDE SEQUENCE [LARGE SCALE GENOMIC DNA]</scope>
    <source>
        <strain evidence="9 11">PL133</strain>
    </source>
</reference>